<name>A0A178MRQ5_9PROT</name>
<feature type="region of interest" description="Disordered" evidence="3">
    <location>
        <begin position="276"/>
        <end position="295"/>
    </location>
</feature>
<dbReference type="Proteomes" id="UP000078428">
    <property type="component" value="Unassembled WGS sequence"/>
</dbReference>
<dbReference type="STRING" id="1285242.A6A04_00070"/>
<dbReference type="InterPro" id="IPR005053">
    <property type="entry name" value="MobA_MobL"/>
</dbReference>
<dbReference type="Gene3D" id="3.30.930.30">
    <property type="match status" value="1"/>
</dbReference>
<protein>
    <recommendedName>
        <fullName evidence="4">MobA/MobL protein domain-containing protein</fullName>
    </recommendedName>
</protein>
<dbReference type="Pfam" id="PF03389">
    <property type="entry name" value="MobA_MobL"/>
    <property type="match status" value="1"/>
</dbReference>
<gene>
    <name evidence="5" type="ORF">A6A04_00070</name>
</gene>
<comment type="similarity">
    <text evidence="1">Belongs to the MobA/MobL family.</text>
</comment>
<evidence type="ECO:0000256" key="2">
    <source>
        <dbReference type="ARBA" id="ARBA00022971"/>
    </source>
</evidence>
<comment type="caution">
    <text evidence="5">The sequence shown here is derived from an EMBL/GenBank/DDBJ whole genome shotgun (WGS) entry which is preliminary data.</text>
</comment>
<evidence type="ECO:0000313" key="5">
    <source>
        <dbReference type="EMBL" id="OAN52145.1"/>
    </source>
</evidence>
<dbReference type="AlphaFoldDB" id="A0A178MRQ5"/>
<organism evidence="5 6">
    <name type="scientific">Paramagnetospirillum marisnigri</name>
    <dbReference type="NCBI Taxonomy" id="1285242"/>
    <lineage>
        <taxon>Bacteria</taxon>
        <taxon>Pseudomonadati</taxon>
        <taxon>Pseudomonadota</taxon>
        <taxon>Alphaproteobacteria</taxon>
        <taxon>Rhodospirillales</taxon>
        <taxon>Magnetospirillaceae</taxon>
        <taxon>Paramagnetospirillum</taxon>
    </lineage>
</organism>
<evidence type="ECO:0000259" key="4">
    <source>
        <dbReference type="Pfam" id="PF03389"/>
    </source>
</evidence>
<evidence type="ECO:0000313" key="6">
    <source>
        <dbReference type="Proteomes" id="UP000078428"/>
    </source>
</evidence>
<dbReference type="EMBL" id="LWQT01000044">
    <property type="protein sequence ID" value="OAN52145.1"/>
    <property type="molecule type" value="Genomic_DNA"/>
</dbReference>
<accession>A0A178MRQ5</accession>
<proteinExistence type="inferred from homology"/>
<reference evidence="5 6" key="1">
    <citation type="submission" date="2016-04" db="EMBL/GenBank/DDBJ databases">
        <title>Draft genome sequence of freshwater magnetotactic bacteria Magnetospirillum marisnigri SP-1 and Magnetospirillum moscoviense BB-1.</title>
        <authorList>
            <person name="Koziaeva V."/>
            <person name="Dziuba M.V."/>
            <person name="Ivanov T.M."/>
            <person name="Kuznetsov B."/>
            <person name="Grouzdev D.S."/>
        </authorList>
    </citation>
    <scope>NUCLEOTIDE SEQUENCE [LARGE SCALE GENOMIC DNA]</scope>
    <source>
        <strain evidence="5 6">SP-1</strain>
    </source>
</reference>
<evidence type="ECO:0000256" key="1">
    <source>
        <dbReference type="ARBA" id="ARBA00010873"/>
    </source>
</evidence>
<sequence>MRLDGETFRPSKTGGLIAEGVVWPPGVSGDLIVGGRDALWAAVLDGERVRKRGPRQGDIRRRAVAGRTAIAALPHELSAAQRHTLVEEFSREIADRYGCAVDYALHAPDAAGDHRNHHAHIALTERVICGDGTGPKIRAFGGSDRAEELRRIRQAWEDCCNRHLARAGVVDRIDARSLAAQGIARRPTRHRGPGQTAIARKRPDVSWAVAMVPHDRRAMRHDSRTAVLALARAVRLADDEASRLAAWKALLANSRDAIKMGLAQGDALELAKWAQRTEAPADGPKPPARSSGTRLGRHVGHVLAEAAKPISDARVGKIEAEKDQADGLDPILTALTAASVEARRLLRHRAR</sequence>
<keyword evidence="6" id="KW-1185">Reference proteome</keyword>
<evidence type="ECO:0000256" key="3">
    <source>
        <dbReference type="SAM" id="MobiDB-lite"/>
    </source>
</evidence>
<keyword evidence="2" id="KW-0184">Conjugation</keyword>
<feature type="domain" description="MobA/MobL protein" evidence="4">
    <location>
        <begin position="59"/>
        <end position="201"/>
    </location>
</feature>